<dbReference type="CDD" id="cd03801">
    <property type="entry name" value="GT4_PimA-like"/>
    <property type="match status" value="1"/>
</dbReference>
<name>D7DNT8_METV0</name>
<dbReference type="HOGENOM" id="CLU_009583_2_2_4"/>
<dbReference type="eggNOG" id="COG0438">
    <property type="taxonomic scope" value="Bacteria"/>
</dbReference>
<dbReference type="InterPro" id="IPR001296">
    <property type="entry name" value="Glyco_trans_1"/>
</dbReference>
<feature type="domain" description="Glycosyl transferase family 1" evidence="1">
    <location>
        <begin position="269"/>
        <end position="393"/>
    </location>
</feature>
<dbReference type="PANTHER" id="PTHR46401:SF8">
    <property type="entry name" value="BLL6006 PROTEIN"/>
    <property type="match status" value="1"/>
</dbReference>
<evidence type="ECO:0000259" key="2">
    <source>
        <dbReference type="Pfam" id="PF13439"/>
    </source>
</evidence>
<dbReference type="Proteomes" id="UP000000383">
    <property type="component" value="Chromosome"/>
</dbReference>
<reference evidence="3 4" key="2">
    <citation type="journal article" date="2011" name="J. Bacteriol.">
        <title>Genomes of three methylotrophs from a single niche uncover genetic and metabolic divergence of Methylophilaceae.</title>
        <authorList>
            <person name="Lapidus A."/>
            <person name="Clum A."/>
            <person name="Labutti K."/>
            <person name="Kaluzhnaya M.G."/>
            <person name="Lim S."/>
            <person name="Beck D.A."/>
            <person name="Glavina Del Rio T."/>
            <person name="Nolan M."/>
            <person name="Mavromatis K."/>
            <person name="Huntemann M."/>
            <person name="Lucas S."/>
            <person name="Lidstrom M.E."/>
            <person name="Ivanova N."/>
            <person name="Chistoserdova L."/>
        </authorList>
    </citation>
    <scope>NUCLEOTIDE SEQUENCE [LARGE SCALE GENOMIC DNA]</scope>
    <source>
        <strain evidence="3 4">301</strain>
    </source>
</reference>
<dbReference type="GO" id="GO:0016757">
    <property type="term" value="F:glycosyltransferase activity"/>
    <property type="evidence" value="ECO:0007669"/>
    <property type="project" value="InterPro"/>
</dbReference>
<dbReference type="SUPFAM" id="SSF53756">
    <property type="entry name" value="UDP-Glycosyltransferase/glycogen phosphorylase"/>
    <property type="match status" value="1"/>
</dbReference>
<dbReference type="STRING" id="666681.M301_0721"/>
<gene>
    <name evidence="3" type="ordered locus">M301_0721</name>
</gene>
<dbReference type="CAZy" id="GT4">
    <property type="family name" value="Glycosyltransferase Family 4"/>
</dbReference>
<dbReference type="Gene3D" id="3.40.50.2000">
    <property type="entry name" value="Glycogen Phosphorylase B"/>
    <property type="match status" value="2"/>
</dbReference>
<dbReference type="EMBL" id="CP002056">
    <property type="protein sequence ID" value="ADI29105.1"/>
    <property type="molecule type" value="Genomic_DNA"/>
</dbReference>
<dbReference type="PANTHER" id="PTHR46401">
    <property type="entry name" value="GLYCOSYLTRANSFERASE WBBK-RELATED"/>
    <property type="match status" value="1"/>
</dbReference>
<sequence length="454" mass="50769">MVNFINKLLREISAHSKLPILFKWLSFKLSNYSAFDLSYTTSYVAGTANQNNYLKAHVKAFNLNANFEHELNYSDILSNDIEISTKPLRIMMLGLRGFPNVQGGVETHAENLAPLLVGLGCDLEVIVRSPYQSHSTGNLWSGVKFTRIWAPKSKGLEAIIHTFLGVLYAAIKRPDILHIHAIGPAVMTPLARLLGLKVVVTHHGPDYDRQKWGYFARNVLLLGEWMGMRFSNGRIVISKVIRELVIRKHGVYSSLIFNGVVMPNTDISEKHIEQFGLQKNKYVLLVSRFVPEKRHLDLINAFNLANLHDIKLVFVGSSDHPDAYMQSIINAASGNANIVLTGFQTGDTLGSLYRHAAMFVLPSSHEGLSISLLEALSYGLPAIASNIPANLEVGLSSDCYFELGNVNEMANLIRMNINQVVANDTRESLRSWVNEQYNWKNIAAKTFKEYQSVV</sequence>
<proteinExistence type="predicted"/>
<evidence type="ECO:0000259" key="1">
    <source>
        <dbReference type="Pfam" id="PF00534"/>
    </source>
</evidence>
<evidence type="ECO:0000313" key="4">
    <source>
        <dbReference type="Proteomes" id="UP000000383"/>
    </source>
</evidence>
<evidence type="ECO:0000313" key="3">
    <source>
        <dbReference type="EMBL" id="ADI29105.1"/>
    </source>
</evidence>
<feature type="domain" description="Glycosyltransferase subfamily 4-like N-terminal" evidence="2">
    <location>
        <begin position="103"/>
        <end position="260"/>
    </location>
</feature>
<keyword evidence="4" id="KW-1185">Reference proteome</keyword>
<dbReference type="KEGG" id="meh:M301_0721"/>
<reference evidence="4" key="1">
    <citation type="submission" date="2010-05" db="EMBL/GenBank/DDBJ databases">
        <title>Complete sequence of Methylotenera sp. 301.</title>
        <authorList>
            <person name="Lucas S."/>
            <person name="Copeland A."/>
            <person name="Lapidus A."/>
            <person name="Cheng J.-F."/>
            <person name="Bruce D."/>
            <person name="Goodwin L."/>
            <person name="Pitluck S."/>
            <person name="Clum A."/>
            <person name="Land M."/>
            <person name="Hauser L."/>
            <person name="Kyrpides N."/>
            <person name="Ivanova N."/>
            <person name="Chistoservova L."/>
            <person name="Kalyuzhnaya M."/>
            <person name="Woyke T."/>
        </authorList>
    </citation>
    <scope>NUCLEOTIDE SEQUENCE [LARGE SCALE GENOMIC DNA]</scope>
    <source>
        <strain evidence="4">301</strain>
    </source>
</reference>
<dbReference type="Pfam" id="PF00534">
    <property type="entry name" value="Glycos_transf_1"/>
    <property type="match status" value="1"/>
</dbReference>
<protein>
    <submittedName>
        <fullName evidence="3">Glycosyl transferase group 1</fullName>
    </submittedName>
</protein>
<dbReference type="RefSeq" id="WP_013147421.1">
    <property type="nucleotide sequence ID" value="NC_014207.1"/>
</dbReference>
<dbReference type="InterPro" id="IPR028098">
    <property type="entry name" value="Glyco_trans_4-like_N"/>
</dbReference>
<keyword evidence="3" id="KW-0808">Transferase</keyword>
<accession>D7DNT8</accession>
<organism evidence="3 4">
    <name type="scientific">Methylotenera versatilis (strain 301)</name>
    <dbReference type="NCBI Taxonomy" id="666681"/>
    <lineage>
        <taxon>Bacteria</taxon>
        <taxon>Pseudomonadati</taxon>
        <taxon>Pseudomonadota</taxon>
        <taxon>Betaproteobacteria</taxon>
        <taxon>Nitrosomonadales</taxon>
        <taxon>Methylophilaceae</taxon>
        <taxon>Methylotenera</taxon>
    </lineage>
</organism>
<dbReference type="Pfam" id="PF13439">
    <property type="entry name" value="Glyco_transf_4"/>
    <property type="match status" value="1"/>
</dbReference>
<dbReference type="AlphaFoldDB" id="D7DNT8"/>